<keyword evidence="5" id="KW-0788">Thiol protease</keyword>
<reference evidence="12" key="2">
    <citation type="journal article" date="2008" name="Nucleic Acids Res.">
        <title>The rice annotation project database (RAP-DB): 2008 update.</title>
        <authorList>
            <consortium name="The rice annotation project (RAP)"/>
        </authorList>
    </citation>
    <scope>GENOME REANNOTATION</scope>
    <source>
        <strain evidence="12">cv. Nipponbare</strain>
    </source>
</reference>
<evidence type="ECO:0000256" key="8">
    <source>
        <dbReference type="PIRSR" id="PIRSR019663-1"/>
    </source>
</evidence>
<accession>Q7XQQ9</accession>
<feature type="domain" description="Legumain prodomain" evidence="10">
    <location>
        <begin position="404"/>
        <end position="499"/>
    </location>
</feature>
<dbReference type="PRINTS" id="PR00776">
    <property type="entry name" value="HEMOGLOBNASE"/>
</dbReference>
<evidence type="ECO:0000256" key="1">
    <source>
        <dbReference type="ARBA" id="ARBA00009941"/>
    </source>
</evidence>
<dbReference type="PANTHER" id="PTHR12000">
    <property type="entry name" value="HEMOGLOBINASE FAMILY MEMBER"/>
    <property type="match status" value="1"/>
</dbReference>
<dbReference type="MEROPS" id="C13.001"/>
<dbReference type="Pfam" id="PF01650">
    <property type="entry name" value="Peptidase_C13"/>
    <property type="match status" value="1"/>
</dbReference>
<protein>
    <submittedName>
        <fullName evidence="11">OSJNBa0091D06.13 protein</fullName>
    </submittedName>
</protein>
<keyword evidence="3 9" id="KW-0732">Signal</keyword>
<organism evidence="11 12">
    <name type="scientific">Oryza sativa subsp. japonica</name>
    <name type="common">Rice</name>
    <dbReference type="NCBI Taxonomy" id="39947"/>
    <lineage>
        <taxon>Eukaryota</taxon>
        <taxon>Viridiplantae</taxon>
        <taxon>Streptophyta</taxon>
        <taxon>Embryophyta</taxon>
        <taxon>Tracheophyta</taxon>
        <taxon>Spermatophyta</taxon>
        <taxon>Magnoliopsida</taxon>
        <taxon>Liliopsida</taxon>
        <taxon>Poales</taxon>
        <taxon>Poaceae</taxon>
        <taxon>BOP clade</taxon>
        <taxon>Oryzoideae</taxon>
        <taxon>Oryzeae</taxon>
        <taxon>Oryzinae</taxon>
        <taxon>Oryza</taxon>
        <taxon>Oryza sativa</taxon>
    </lineage>
</organism>
<comment type="similarity">
    <text evidence="1">Belongs to the peptidase C13 family.</text>
</comment>
<keyword evidence="6" id="KW-1015">Disulfide bond</keyword>
<feature type="signal peptide" evidence="9">
    <location>
        <begin position="1"/>
        <end position="23"/>
    </location>
</feature>
<reference evidence="12" key="1">
    <citation type="journal article" date="2005" name="Nature">
        <title>The map-based sequence of the rice genome.</title>
        <authorList>
            <consortium name="International rice genome sequencing project (IRGSP)"/>
            <person name="Matsumoto T."/>
            <person name="Wu J."/>
            <person name="Kanamori H."/>
            <person name="Katayose Y."/>
            <person name="Fujisawa M."/>
            <person name="Namiki N."/>
            <person name="Mizuno H."/>
            <person name="Yamamoto K."/>
            <person name="Antonio B.A."/>
            <person name="Baba T."/>
            <person name="Sakata K."/>
            <person name="Nagamura Y."/>
            <person name="Aoki H."/>
            <person name="Arikawa K."/>
            <person name="Arita K."/>
            <person name="Bito T."/>
            <person name="Chiden Y."/>
            <person name="Fujitsuka N."/>
            <person name="Fukunaka R."/>
            <person name="Hamada M."/>
            <person name="Harada C."/>
            <person name="Hayashi A."/>
            <person name="Hijishita S."/>
            <person name="Honda M."/>
            <person name="Hosokawa S."/>
            <person name="Ichikawa Y."/>
            <person name="Idonuma A."/>
            <person name="Iijima M."/>
            <person name="Ikeda M."/>
            <person name="Ikeno M."/>
            <person name="Ito K."/>
            <person name="Ito S."/>
            <person name="Ito T."/>
            <person name="Ito Y."/>
            <person name="Ito Y."/>
            <person name="Iwabuchi A."/>
            <person name="Kamiya K."/>
            <person name="Karasawa W."/>
            <person name="Kurita K."/>
            <person name="Katagiri S."/>
            <person name="Kikuta A."/>
            <person name="Kobayashi H."/>
            <person name="Kobayashi N."/>
            <person name="Machita K."/>
            <person name="Maehara T."/>
            <person name="Masukawa M."/>
            <person name="Mizubayashi T."/>
            <person name="Mukai Y."/>
            <person name="Nagasaki H."/>
            <person name="Nagata Y."/>
            <person name="Naito S."/>
            <person name="Nakashima M."/>
            <person name="Nakama Y."/>
            <person name="Nakamichi Y."/>
            <person name="Nakamura M."/>
            <person name="Meguro A."/>
            <person name="Negishi M."/>
            <person name="Ohta I."/>
            <person name="Ohta T."/>
            <person name="Okamoto M."/>
            <person name="Ono N."/>
            <person name="Saji S."/>
            <person name="Sakaguchi M."/>
            <person name="Sakai K."/>
            <person name="Shibata M."/>
            <person name="Shimokawa T."/>
            <person name="Song J."/>
            <person name="Takazaki Y."/>
            <person name="Terasawa K."/>
            <person name="Tsugane M."/>
            <person name="Tsuji K."/>
            <person name="Ueda S."/>
            <person name="Waki K."/>
            <person name="Yamagata H."/>
            <person name="Yamamoto M."/>
            <person name="Yamamoto S."/>
            <person name="Yamane H."/>
            <person name="Yoshiki S."/>
            <person name="Yoshihara R."/>
            <person name="Yukawa K."/>
            <person name="Zhong H."/>
            <person name="Yano M."/>
            <person name="Yuan Q."/>
            <person name="Ouyang S."/>
            <person name="Liu J."/>
            <person name="Jones K.M."/>
            <person name="Gansberger K."/>
            <person name="Moffat K."/>
            <person name="Hill J."/>
            <person name="Bera J."/>
            <person name="Fadrosh D."/>
            <person name="Jin S."/>
            <person name="Johri S."/>
            <person name="Kim M."/>
            <person name="Overton L."/>
            <person name="Reardon M."/>
            <person name="Tsitrin T."/>
            <person name="Vuong H."/>
            <person name="Weaver B."/>
            <person name="Ciecko A."/>
            <person name="Tallon L."/>
            <person name="Jackson J."/>
            <person name="Pai G."/>
            <person name="Aken S.V."/>
            <person name="Utterback T."/>
            <person name="Reidmuller S."/>
            <person name="Feldblyum T."/>
            <person name="Hsiao J."/>
            <person name="Zismann V."/>
            <person name="Iobst S."/>
            <person name="de Vazeille A.R."/>
            <person name="Buell C.R."/>
            <person name="Ying K."/>
            <person name="Li Y."/>
            <person name="Lu T."/>
            <person name="Huang Y."/>
            <person name="Zhao Q."/>
            <person name="Feng Q."/>
            <person name="Zhang L."/>
            <person name="Zhu J."/>
            <person name="Weng Q."/>
            <person name="Mu J."/>
            <person name="Lu Y."/>
            <person name="Fan D."/>
            <person name="Liu Y."/>
            <person name="Guan J."/>
            <person name="Zhang Y."/>
            <person name="Yu S."/>
            <person name="Liu X."/>
            <person name="Zhang Y."/>
            <person name="Hong G."/>
            <person name="Han B."/>
            <person name="Choisne N."/>
            <person name="Demange N."/>
            <person name="Orjeda G."/>
            <person name="Samain S."/>
            <person name="Cattolico L."/>
            <person name="Pelletier E."/>
            <person name="Couloux A."/>
            <person name="Segurens B."/>
            <person name="Wincker P."/>
            <person name="D'Hont A."/>
            <person name="Scarpelli C."/>
            <person name="Weissenbach J."/>
            <person name="Salanoubat M."/>
            <person name="Quetier F."/>
            <person name="Yu Y."/>
            <person name="Kim H.R."/>
            <person name="Rambo T."/>
            <person name="Currie J."/>
            <person name="Collura K."/>
            <person name="Luo M."/>
            <person name="Yang T."/>
            <person name="Ammiraju J.S.S."/>
            <person name="Engler F."/>
            <person name="Soderlund C."/>
            <person name="Wing R.A."/>
            <person name="Palmer L.E."/>
            <person name="de la Bastide M."/>
            <person name="Spiegel L."/>
            <person name="Nascimento L."/>
            <person name="Zutavern T."/>
            <person name="O'Shaughnessy A."/>
            <person name="Dike S."/>
            <person name="Dedhia N."/>
            <person name="Preston R."/>
            <person name="Balija V."/>
            <person name="McCombie W.R."/>
            <person name="Chow T."/>
            <person name="Chen H."/>
            <person name="Chung M."/>
            <person name="Chen C."/>
            <person name="Shaw J."/>
            <person name="Wu H."/>
            <person name="Hsiao K."/>
            <person name="Chao Y."/>
            <person name="Chu M."/>
            <person name="Cheng C."/>
            <person name="Hour A."/>
            <person name="Lee P."/>
            <person name="Lin S."/>
            <person name="Lin Y."/>
            <person name="Liou J."/>
            <person name="Liu S."/>
            <person name="Hsing Y."/>
            <person name="Raghuvanshi S."/>
            <person name="Mohanty A."/>
            <person name="Bharti A.K."/>
            <person name="Gaur A."/>
            <person name="Gupta V."/>
            <person name="Kumar D."/>
            <person name="Ravi V."/>
            <person name="Vij S."/>
            <person name="Kapur A."/>
            <person name="Khurana P."/>
            <person name="Khurana P."/>
            <person name="Khurana J.P."/>
            <person name="Tyagi A.K."/>
            <person name="Gaikwad K."/>
            <person name="Singh A."/>
            <person name="Dalal V."/>
            <person name="Srivastava S."/>
            <person name="Dixit A."/>
            <person name="Pal A.K."/>
            <person name="Ghazi I.A."/>
            <person name="Yadav M."/>
            <person name="Pandit A."/>
            <person name="Bhargava A."/>
            <person name="Sureshbabu K."/>
            <person name="Batra K."/>
            <person name="Sharma T.R."/>
            <person name="Mohapatra T."/>
            <person name="Singh N.K."/>
            <person name="Messing J."/>
            <person name="Nelson A.B."/>
            <person name="Fuks G."/>
            <person name="Kavchok S."/>
            <person name="Keizer G."/>
            <person name="Linton E."/>
            <person name="Llaca V."/>
            <person name="Song R."/>
            <person name="Tanyolac B."/>
            <person name="Young S."/>
            <person name="Ho-Il K."/>
            <person name="Hahn J.H."/>
            <person name="Sangsakoo G."/>
            <person name="Vanavichit A."/>
            <person name="de Mattos Luiz.A.T."/>
            <person name="Zimmer P.D."/>
            <person name="Malone G."/>
            <person name="Dellagostin O."/>
            <person name="de Oliveira A.C."/>
            <person name="Bevan M."/>
            <person name="Bancroft I."/>
            <person name="Minx P."/>
            <person name="Cordum H."/>
            <person name="Wilson R."/>
            <person name="Cheng Z."/>
            <person name="Jin W."/>
            <person name="Jiang J."/>
            <person name="Leong S.A."/>
            <person name="Iwama H."/>
            <person name="Gojobori T."/>
            <person name="Itoh T."/>
            <person name="Niimura Y."/>
            <person name="Fujii Y."/>
            <person name="Habara T."/>
            <person name="Sakai H."/>
            <person name="Sato Y."/>
            <person name="Wilson G."/>
            <person name="Kumar K."/>
            <person name="McCouch S."/>
            <person name="Juretic N."/>
            <person name="Hoen D."/>
            <person name="Wright S."/>
            <person name="Bruskiewich R."/>
            <person name="Bureau T."/>
            <person name="Miyao A."/>
            <person name="Hirochika H."/>
            <person name="Nishikawa T."/>
            <person name="Kadowaki K."/>
            <person name="Sugiura M."/>
            <person name="Burr B."/>
            <person name="Sasaki T."/>
        </authorList>
    </citation>
    <scope>NUCLEOTIDE SEQUENCE [LARGE SCALE GENOMIC DNA]</scope>
    <source>
        <strain evidence="12">cv. Nipponbare</strain>
    </source>
</reference>
<evidence type="ECO:0000256" key="7">
    <source>
        <dbReference type="ARBA" id="ARBA00023180"/>
    </source>
</evidence>
<evidence type="ECO:0000256" key="9">
    <source>
        <dbReference type="SAM" id="SignalP"/>
    </source>
</evidence>
<dbReference type="AlphaFoldDB" id="Q7XQQ9"/>
<dbReference type="InterPro" id="IPR046427">
    <property type="entry name" value="Legumain_prodom_sf"/>
</dbReference>
<dbReference type="Gene3D" id="3.40.50.1460">
    <property type="match status" value="1"/>
</dbReference>
<evidence type="ECO:0000313" key="12">
    <source>
        <dbReference type="Proteomes" id="UP000000763"/>
    </source>
</evidence>
<dbReference type="FunFam" id="1.10.132.130:FF:000001">
    <property type="entry name" value="Vacuolar-processing enzyme beta-isozyme"/>
    <property type="match status" value="1"/>
</dbReference>
<feature type="active site" evidence="8">
    <location>
        <position position="180"/>
    </location>
</feature>
<gene>
    <name evidence="11" type="primary">OSJNBa0091D06.13</name>
</gene>
<dbReference type="FunFam" id="3.40.50.1460:FF:000005">
    <property type="entry name" value="Vacuolar-processing enzyme beta-isozyme"/>
    <property type="match status" value="1"/>
</dbReference>
<keyword evidence="4" id="KW-0378">Hydrolase</keyword>
<evidence type="ECO:0000256" key="6">
    <source>
        <dbReference type="ARBA" id="ARBA00023157"/>
    </source>
</evidence>
<evidence type="ECO:0000256" key="5">
    <source>
        <dbReference type="ARBA" id="ARBA00022807"/>
    </source>
</evidence>
<dbReference type="Pfam" id="PF20985">
    <property type="entry name" value="Legum_prodom"/>
    <property type="match status" value="1"/>
</dbReference>
<dbReference type="GO" id="GO:0051603">
    <property type="term" value="P:proteolysis involved in protein catabolic process"/>
    <property type="evidence" value="ECO:0007669"/>
    <property type="project" value="InterPro"/>
</dbReference>
<keyword evidence="7" id="KW-0325">Glycoprotein</keyword>
<evidence type="ECO:0000256" key="3">
    <source>
        <dbReference type="ARBA" id="ARBA00022729"/>
    </source>
</evidence>
<evidence type="ECO:0000313" key="11">
    <source>
        <dbReference type="EMBL" id="CAE03020.3"/>
    </source>
</evidence>
<dbReference type="EMBL" id="AL606459">
    <property type="protein sequence ID" value="CAE03020.3"/>
    <property type="molecule type" value="Genomic_DNA"/>
</dbReference>
<dbReference type="InterPro" id="IPR048501">
    <property type="entry name" value="Legum_prodom"/>
</dbReference>
<proteinExistence type="inferred from homology"/>
<dbReference type="CDD" id="cd21115">
    <property type="entry name" value="legumain_C"/>
    <property type="match status" value="1"/>
</dbReference>
<name>Q7XQQ9_ORYSJ</name>
<evidence type="ECO:0000256" key="2">
    <source>
        <dbReference type="ARBA" id="ARBA00022670"/>
    </source>
</evidence>
<dbReference type="InterPro" id="IPR001096">
    <property type="entry name" value="Peptidase_C13"/>
</dbReference>
<keyword evidence="2" id="KW-0645">Protease</keyword>
<feature type="active site" description="Nucleophile" evidence="8">
    <location>
        <position position="222"/>
    </location>
</feature>
<dbReference type="InterPro" id="IPR043577">
    <property type="entry name" value="AE"/>
</dbReference>
<sequence length="517" mass="57149">MAARCWVWGFVVALLAVAAAADGEEEEGKWEPLIRMPTEEGDDAEAAAPAPAPAAADYGGTRWAVLVAGSSGYGNYRHQADVCHAYQILQKGGVKEENIVVFMYDDIAHNILNPRPGTIINHPKGGDVYAGVPKDYTGHQVTTENFFAVLLGNKTAVTGGSGKVIDSKPEDHIFIYYSDHGGPGVLGMPNLPYLYAGDFIKVLQKKHASNSYSKMVIYVEACESGSIFEGLMPENLNIYVTTASNAVENSWGTYCPGEEPSPPPEYITCLGDMYSVAWMEDSETHNLKKETIEDQYELVKKRTSNANKLNEGSHVMEYGDKTFKDEKLFLYQGFNPANGNITNELIWPVPKATVNQRDADLLFMWKRDNGVEFARVVSFMLIWLTSPYEQLNGVSEDKLRALREIEDTIAHRKHLDSSIDFIGKLVFGFENGPLALEAARSSGQPLVDNWDCLKKMVRIFESQCGSLTQYGMKYMRAFANICNNGVSEAKMMEASINACGRYNSARWSPMTEGGHSA</sequence>
<evidence type="ECO:0000256" key="4">
    <source>
        <dbReference type="ARBA" id="ARBA00022801"/>
    </source>
</evidence>
<dbReference type="Proteomes" id="UP000000763">
    <property type="component" value="Chromosome 4"/>
</dbReference>
<feature type="chain" id="PRO_5005701773" evidence="9">
    <location>
        <begin position="24"/>
        <end position="517"/>
    </location>
</feature>
<dbReference type="GO" id="GO:0004197">
    <property type="term" value="F:cysteine-type endopeptidase activity"/>
    <property type="evidence" value="ECO:0007669"/>
    <property type="project" value="InterPro"/>
</dbReference>
<dbReference type="PANTHER" id="PTHR12000:SF25">
    <property type="entry name" value="VACUOLAR-PROCESSING ENZYME BETA-ISOZYME 1"/>
    <property type="match status" value="1"/>
</dbReference>
<dbReference type="Gene3D" id="1.10.132.130">
    <property type="match status" value="1"/>
</dbReference>
<dbReference type="PIRSF" id="PIRSF500139">
    <property type="entry name" value="AE"/>
    <property type="match status" value="1"/>
</dbReference>
<evidence type="ECO:0000259" key="10">
    <source>
        <dbReference type="Pfam" id="PF20985"/>
    </source>
</evidence>
<dbReference type="PIRSF" id="PIRSF019663">
    <property type="entry name" value="Legumain"/>
    <property type="match status" value="1"/>
</dbReference>